<dbReference type="Pfam" id="PF00196">
    <property type="entry name" value="GerE"/>
    <property type="match status" value="1"/>
</dbReference>
<evidence type="ECO:0000256" key="1">
    <source>
        <dbReference type="ARBA" id="ARBA00023015"/>
    </source>
</evidence>
<dbReference type="InterPro" id="IPR036388">
    <property type="entry name" value="WH-like_DNA-bd_sf"/>
</dbReference>
<dbReference type="AlphaFoldDB" id="A0A512RKS2"/>
<evidence type="ECO:0000256" key="3">
    <source>
        <dbReference type="ARBA" id="ARBA00023163"/>
    </source>
</evidence>
<proteinExistence type="predicted"/>
<dbReference type="PRINTS" id="PR00038">
    <property type="entry name" value="HTHLUXR"/>
</dbReference>
<dbReference type="Gene3D" id="1.10.10.10">
    <property type="entry name" value="Winged helix-like DNA-binding domain superfamily/Winged helix DNA-binding domain"/>
    <property type="match status" value="1"/>
</dbReference>
<dbReference type="EMBL" id="BKAU01000002">
    <property type="protein sequence ID" value="GEP96306.1"/>
    <property type="molecule type" value="Genomic_DNA"/>
</dbReference>
<gene>
    <name evidence="5" type="ORF">CCY01nite_25660</name>
</gene>
<accession>A0A512RKS2</accession>
<reference evidence="5 6" key="1">
    <citation type="submission" date="2019-07" db="EMBL/GenBank/DDBJ databases">
        <title>Whole genome shotgun sequence of Chitinophaga cymbidii NBRC 109752.</title>
        <authorList>
            <person name="Hosoyama A."/>
            <person name="Uohara A."/>
            <person name="Ohji S."/>
            <person name="Ichikawa N."/>
        </authorList>
    </citation>
    <scope>NUCLEOTIDE SEQUENCE [LARGE SCALE GENOMIC DNA]</scope>
    <source>
        <strain evidence="5 6">NBRC 109752</strain>
    </source>
</reference>
<sequence>MTNISADLSKRLDDIRRIGEELSVALIILEIRPEGARVLHMNTFGLTVLGETLDTIRYMSKEEYYERYFNKDATFELEPRVVELTESPASEYASYFQQVRTADGWQLYATNTKIFARNEQNEATHMLTIASPLAPEHHVTDKINRLIDEVDFLRNNSIMFAALTRREKEILKCMAKGMNSGEMAERLSISFTTANTHRRNIRTKLNLKNNFDVMKFAQAFNLV</sequence>
<keyword evidence="2" id="KW-0238">DNA-binding</keyword>
<keyword evidence="1" id="KW-0805">Transcription regulation</keyword>
<dbReference type="CDD" id="cd06170">
    <property type="entry name" value="LuxR_C_like"/>
    <property type="match status" value="1"/>
</dbReference>
<dbReference type="GO" id="GO:0006355">
    <property type="term" value="P:regulation of DNA-templated transcription"/>
    <property type="evidence" value="ECO:0007669"/>
    <property type="project" value="InterPro"/>
</dbReference>
<evidence type="ECO:0000259" key="4">
    <source>
        <dbReference type="PROSITE" id="PS50043"/>
    </source>
</evidence>
<keyword evidence="3" id="KW-0804">Transcription</keyword>
<dbReference type="RefSeq" id="WP_146862096.1">
    <property type="nucleotide sequence ID" value="NZ_BKAU01000002.1"/>
</dbReference>
<dbReference type="InterPro" id="IPR016032">
    <property type="entry name" value="Sig_transdc_resp-reg_C-effctor"/>
</dbReference>
<dbReference type="InterPro" id="IPR000792">
    <property type="entry name" value="Tscrpt_reg_LuxR_C"/>
</dbReference>
<evidence type="ECO:0000256" key="2">
    <source>
        <dbReference type="ARBA" id="ARBA00023125"/>
    </source>
</evidence>
<dbReference type="PANTHER" id="PTHR44688">
    <property type="entry name" value="DNA-BINDING TRANSCRIPTIONAL ACTIVATOR DEVR_DOSR"/>
    <property type="match status" value="1"/>
</dbReference>
<dbReference type="GO" id="GO:0003677">
    <property type="term" value="F:DNA binding"/>
    <property type="evidence" value="ECO:0007669"/>
    <property type="project" value="UniProtKB-KW"/>
</dbReference>
<organism evidence="5 6">
    <name type="scientific">Chitinophaga cymbidii</name>
    <dbReference type="NCBI Taxonomy" id="1096750"/>
    <lineage>
        <taxon>Bacteria</taxon>
        <taxon>Pseudomonadati</taxon>
        <taxon>Bacteroidota</taxon>
        <taxon>Chitinophagia</taxon>
        <taxon>Chitinophagales</taxon>
        <taxon>Chitinophagaceae</taxon>
        <taxon>Chitinophaga</taxon>
    </lineage>
</organism>
<dbReference type="PANTHER" id="PTHR44688:SF16">
    <property type="entry name" value="DNA-BINDING TRANSCRIPTIONAL ACTIVATOR DEVR_DOSR"/>
    <property type="match status" value="1"/>
</dbReference>
<protein>
    <recommendedName>
        <fullName evidence="4">HTH luxR-type domain-containing protein</fullName>
    </recommendedName>
</protein>
<feature type="domain" description="HTH luxR-type" evidence="4">
    <location>
        <begin position="156"/>
        <end position="221"/>
    </location>
</feature>
<dbReference type="Proteomes" id="UP000321436">
    <property type="component" value="Unassembled WGS sequence"/>
</dbReference>
<evidence type="ECO:0000313" key="6">
    <source>
        <dbReference type="Proteomes" id="UP000321436"/>
    </source>
</evidence>
<dbReference type="OrthoDB" id="965844at2"/>
<name>A0A512RKS2_9BACT</name>
<dbReference type="SUPFAM" id="SSF46894">
    <property type="entry name" value="C-terminal effector domain of the bipartite response regulators"/>
    <property type="match status" value="1"/>
</dbReference>
<evidence type="ECO:0000313" key="5">
    <source>
        <dbReference type="EMBL" id="GEP96306.1"/>
    </source>
</evidence>
<dbReference type="PROSITE" id="PS50043">
    <property type="entry name" value="HTH_LUXR_2"/>
    <property type="match status" value="1"/>
</dbReference>
<comment type="caution">
    <text evidence="5">The sequence shown here is derived from an EMBL/GenBank/DDBJ whole genome shotgun (WGS) entry which is preliminary data.</text>
</comment>
<keyword evidence="6" id="KW-1185">Reference proteome</keyword>
<dbReference type="SMART" id="SM00421">
    <property type="entry name" value="HTH_LUXR"/>
    <property type="match status" value="1"/>
</dbReference>